<dbReference type="GeneID" id="24094168"/>
<dbReference type="Proteomes" id="UP000006352">
    <property type="component" value="Unassembled WGS sequence"/>
</dbReference>
<feature type="compositionally biased region" description="Polar residues" evidence="1">
    <location>
        <begin position="37"/>
        <end position="64"/>
    </location>
</feature>
<evidence type="ECO:0000256" key="1">
    <source>
        <dbReference type="SAM" id="MobiDB-lite"/>
    </source>
</evidence>
<feature type="compositionally biased region" description="Basic and acidic residues" evidence="1">
    <location>
        <begin position="340"/>
        <end position="354"/>
    </location>
</feature>
<name>J4HT19_9APHY</name>
<gene>
    <name evidence="3" type="ORF">FIBRA_01272</name>
</gene>
<feature type="domain" description="Borealin N-terminal" evidence="2">
    <location>
        <begin position="75"/>
        <end position="130"/>
    </location>
</feature>
<organism evidence="3 4">
    <name type="scientific">Fibroporia radiculosa</name>
    <dbReference type="NCBI Taxonomy" id="599839"/>
    <lineage>
        <taxon>Eukaryota</taxon>
        <taxon>Fungi</taxon>
        <taxon>Dikarya</taxon>
        <taxon>Basidiomycota</taxon>
        <taxon>Agaricomycotina</taxon>
        <taxon>Agaricomycetes</taxon>
        <taxon>Polyporales</taxon>
        <taxon>Fibroporiaceae</taxon>
        <taxon>Fibroporia</taxon>
    </lineage>
</organism>
<dbReference type="HOGENOM" id="CLU_041191_0_0_1"/>
<feature type="region of interest" description="Disordered" evidence="1">
    <location>
        <begin position="37"/>
        <end position="67"/>
    </location>
</feature>
<dbReference type="InParanoid" id="J4HT19"/>
<dbReference type="InterPro" id="IPR018851">
    <property type="entry name" value="Borealin_N"/>
</dbReference>
<evidence type="ECO:0000313" key="4">
    <source>
        <dbReference type="Proteomes" id="UP000006352"/>
    </source>
</evidence>
<feature type="compositionally biased region" description="Pro residues" evidence="1">
    <location>
        <begin position="278"/>
        <end position="288"/>
    </location>
</feature>
<feature type="compositionally biased region" description="Low complexity" evidence="1">
    <location>
        <begin position="266"/>
        <end position="277"/>
    </location>
</feature>
<dbReference type="EMBL" id="HE796924">
    <property type="protein sequence ID" value="CCL99257.1"/>
    <property type="molecule type" value="Genomic_DNA"/>
</dbReference>
<dbReference type="Pfam" id="PF10444">
    <property type="entry name" value="Nbl1_Borealin_N"/>
    <property type="match status" value="1"/>
</dbReference>
<accession>J4HT19</accession>
<feature type="region of interest" description="Disordered" evidence="1">
    <location>
        <begin position="157"/>
        <end position="318"/>
    </location>
</feature>
<protein>
    <recommendedName>
        <fullName evidence="2">Borealin N-terminal domain-containing protein</fullName>
    </recommendedName>
</protein>
<feature type="compositionally biased region" description="Polar residues" evidence="1">
    <location>
        <begin position="384"/>
        <end position="399"/>
    </location>
</feature>
<feature type="compositionally biased region" description="Polar residues" evidence="1">
    <location>
        <begin position="407"/>
        <end position="423"/>
    </location>
</feature>
<feature type="compositionally biased region" description="Polar residues" evidence="1">
    <location>
        <begin position="227"/>
        <end position="245"/>
    </location>
</feature>
<proteinExistence type="predicted"/>
<dbReference type="STRING" id="599839.J4HT19"/>
<evidence type="ECO:0000259" key="2">
    <source>
        <dbReference type="Pfam" id="PF10444"/>
    </source>
</evidence>
<feature type="region of interest" description="Disordered" evidence="1">
    <location>
        <begin position="337"/>
        <end position="434"/>
    </location>
</feature>
<keyword evidence="4" id="KW-1185">Reference proteome</keyword>
<dbReference type="OrthoDB" id="2392550at2759"/>
<dbReference type="AlphaFoldDB" id="J4HT19"/>
<evidence type="ECO:0000313" key="3">
    <source>
        <dbReference type="EMBL" id="CCL99257.1"/>
    </source>
</evidence>
<sequence>MFGEIECASGFYQMGQGAARPPSRVTALRVTQRVQNTRTGEDSCTLTYSTPSGLQLSSQPSMLGSPSKRRYSAEEKQQLLANLDLEVEHRTRQLEEWLADTLQNFLLHQEGQISRIPRIVRDITLREFAKYDGNVQECVKGLRRELLGTEDTAIDPSTRKRKWVASQDTEDKADAKASGNAVAGSSKDAESSRGVKSARTMTATPKKKAGPSTGPGTAQRARFQMPKTPNTIRTAQRVPSMTSPSPHKIGLTKPSLFPRHPTYLASPSKLPSSSKPPNAHPPSRPVRPPSSSTFNPMLPPSQPRWPRRDESMLSINGSPLANPYQLGLNGYLQTVAEGDPLGRADSDSSEHELPRPTLQKKNSIIVRSSSLSSQSNPRALNGLHSRTNSQSSVFAQSHTSRAEHSSNSHTNANGAGSSRTNNPPDDAIPPEGAQENPFLSLSALVSVPTKDGHVLEFDPLRTSPEELDALEGISDGAKKQAKEDMARLIQAAVERWKIS</sequence>
<reference evidence="3 4" key="1">
    <citation type="journal article" date="2012" name="Appl. Environ. Microbiol.">
        <title>Short-read sequencing for genomic analysis of the brown rot fungus Fibroporia radiculosa.</title>
        <authorList>
            <person name="Tang J.D."/>
            <person name="Perkins A.D."/>
            <person name="Sonstegard T.S."/>
            <person name="Schroeder S.G."/>
            <person name="Burgess S.C."/>
            <person name="Diehl S.V."/>
        </authorList>
    </citation>
    <scope>NUCLEOTIDE SEQUENCE [LARGE SCALE GENOMIC DNA]</scope>
    <source>
        <strain evidence="3 4">TFFH 294</strain>
    </source>
</reference>
<dbReference type="RefSeq" id="XP_012178540.1">
    <property type="nucleotide sequence ID" value="XM_012323150.1"/>
</dbReference>